<keyword evidence="2" id="KW-1185">Reference proteome</keyword>
<evidence type="ECO:0000313" key="1">
    <source>
        <dbReference type="EMBL" id="XPM62858.1"/>
    </source>
</evidence>
<protein>
    <submittedName>
        <fullName evidence="1">Uncharacterized protein</fullName>
    </submittedName>
</protein>
<sequence>MEVVCGRAGLYVYLNGRVKLWDTVELVAIAKAAGLVCCDLEGNPLSFHPDAIHPDTLAHYQPIIIG</sequence>
<proteinExistence type="predicted"/>
<name>A0ACD5GPR5_9CYAN</name>
<dbReference type="EMBL" id="CP182909">
    <property type="protein sequence ID" value="XPM62858.1"/>
    <property type="molecule type" value="Genomic_DNA"/>
</dbReference>
<evidence type="ECO:0000313" key="2">
    <source>
        <dbReference type="Proteomes" id="UP000095472"/>
    </source>
</evidence>
<gene>
    <name evidence="1" type="ORF">BH720_025410</name>
</gene>
<reference evidence="1 2" key="1">
    <citation type="journal article" date="2016" name="Genome Announc.">
        <title>Draft Genome Sequence of the Thermotolerant Cyanobacterium Desertifilum sp. IPPAS B-1220.</title>
        <authorList>
            <person name="Mironov K.S."/>
            <person name="Sinetova M.A."/>
            <person name="Bolatkhan K."/>
            <person name="Zayadan B.K."/>
            <person name="Ustinova V.V."/>
            <person name="Kupriyanova E.V."/>
            <person name="Skrypnik A.N."/>
            <person name="Gogoleva N.E."/>
            <person name="Gogolev Y.V."/>
            <person name="Los D.A."/>
        </authorList>
    </citation>
    <scope>NUCLEOTIDE SEQUENCE [LARGE SCALE GENOMIC DNA]</scope>
    <source>
        <strain evidence="1 2">IPPAS B-1220</strain>
    </source>
</reference>
<organism evidence="1 2">
    <name type="scientific">Desertifilum tharense IPPAS B-1220</name>
    <dbReference type="NCBI Taxonomy" id="1781255"/>
    <lineage>
        <taxon>Bacteria</taxon>
        <taxon>Bacillati</taxon>
        <taxon>Cyanobacteriota</taxon>
        <taxon>Cyanophyceae</taxon>
        <taxon>Desertifilales</taxon>
        <taxon>Desertifilaceae</taxon>
        <taxon>Desertifilum</taxon>
    </lineage>
</organism>
<dbReference type="Proteomes" id="UP000095472">
    <property type="component" value="Chromosome"/>
</dbReference>
<accession>A0ACD5GPR5</accession>